<accession>A0AA36Y406</accession>
<sequence>MFRFWTVQHKSVLDVVAMNGFYQADVSKSPFVLENPPREELYRFLLDAFNKANDFCLNGLIFGFAYREDSQIHGFQDIYEFAAFLRQKKNVINILWKRFCSDDYVILCLDYPEDSFNPLFIDMNDFQFLMPPITILPPYTYDSIARIVTDIRHARISPGELPSYLIQAHLPVIHRENITEVYRMFSLDA</sequence>
<gene>
    <name evidence="1" type="ORF">HMPREF9623_01598</name>
</gene>
<evidence type="ECO:0000313" key="2">
    <source>
        <dbReference type="Proteomes" id="UP000018466"/>
    </source>
</evidence>
<reference evidence="1 2" key="1">
    <citation type="submission" date="2011-10" db="EMBL/GenBank/DDBJ databases">
        <title>The Genome Sequence of Lachnospiraceae bacterium ACC2.</title>
        <authorList>
            <consortium name="The Broad Institute Genome Sequencing Platform"/>
            <person name="Earl A."/>
            <person name="Ward D."/>
            <person name="Feldgarden M."/>
            <person name="Gevers D."/>
            <person name="Sizova M."/>
            <person name="Hazen A."/>
            <person name="Epstein S."/>
            <person name="Young S.K."/>
            <person name="Zeng Q."/>
            <person name="Gargeya S."/>
            <person name="Fitzgerald M."/>
            <person name="Haas B."/>
            <person name="Abouelleil A."/>
            <person name="Alvarado L."/>
            <person name="Arachchi H.M."/>
            <person name="Berlin A."/>
            <person name="Brown A."/>
            <person name="Chapman S.B."/>
            <person name="Chen Z."/>
            <person name="Dunbar C."/>
            <person name="Freedman E."/>
            <person name="Gearin G."/>
            <person name="Goldberg J."/>
            <person name="Griggs A."/>
            <person name="Gujja S."/>
            <person name="Heiman D."/>
            <person name="Howarth C."/>
            <person name="Larson L."/>
            <person name="Lui A."/>
            <person name="MacDonald P.J.P."/>
            <person name="Montmayeur A."/>
            <person name="Murphy C."/>
            <person name="Neiman D."/>
            <person name="Pearson M."/>
            <person name="Priest M."/>
            <person name="Roberts A."/>
            <person name="Saif S."/>
            <person name="Shea T."/>
            <person name="Shenoy N."/>
            <person name="Sisk P."/>
            <person name="Stolte C."/>
            <person name="Sykes S."/>
            <person name="Wortman J."/>
            <person name="Nusbaum C."/>
            <person name="Birren B."/>
        </authorList>
    </citation>
    <scope>NUCLEOTIDE SEQUENCE [LARGE SCALE GENOMIC DNA]</scope>
    <source>
        <strain evidence="1 2">ACC2</strain>
    </source>
</reference>
<protein>
    <submittedName>
        <fullName evidence="1">Uncharacterized protein</fullName>
    </submittedName>
</protein>
<dbReference type="EMBL" id="AGEL01000013">
    <property type="protein sequence ID" value="EHO16052.1"/>
    <property type="molecule type" value="Genomic_DNA"/>
</dbReference>
<dbReference type="Proteomes" id="UP000018466">
    <property type="component" value="Unassembled WGS sequence"/>
</dbReference>
<keyword evidence="2" id="KW-1185">Reference proteome</keyword>
<evidence type="ECO:0000313" key="1">
    <source>
        <dbReference type="EMBL" id="EHO16052.1"/>
    </source>
</evidence>
<dbReference type="AlphaFoldDB" id="A0AA36Y406"/>
<name>A0AA36Y406_9FIRM</name>
<comment type="caution">
    <text evidence="1">The sequence shown here is derived from an EMBL/GenBank/DDBJ whole genome shotgun (WGS) entry which is preliminary data.</text>
</comment>
<dbReference type="GeneID" id="86941325"/>
<proteinExistence type="predicted"/>
<organism evidence="1 2">
    <name type="scientific">Stomatobaculum longum</name>
    <dbReference type="NCBI Taxonomy" id="796942"/>
    <lineage>
        <taxon>Bacteria</taxon>
        <taxon>Bacillati</taxon>
        <taxon>Bacillota</taxon>
        <taxon>Clostridia</taxon>
        <taxon>Lachnospirales</taxon>
        <taxon>Lachnospiraceae</taxon>
        <taxon>Stomatobaculum</taxon>
    </lineage>
</organism>
<dbReference type="RefSeq" id="WP_009533430.1">
    <property type="nucleotide sequence ID" value="NZ_CAUOLT010000002.1"/>
</dbReference>